<dbReference type="Pfam" id="PF00534">
    <property type="entry name" value="Glycos_transf_1"/>
    <property type="match status" value="1"/>
</dbReference>
<dbReference type="Gene3D" id="3.40.50.2000">
    <property type="entry name" value="Glycogen Phosphorylase B"/>
    <property type="match status" value="2"/>
</dbReference>
<dbReference type="AlphaFoldDB" id="A8FXJ7"/>
<dbReference type="EMBL" id="CP000821">
    <property type="protein sequence ID" value="ABV37570.1"/>
    <property type="molecule type" value="Genomic_DNA"/>
</dbReference>
<proteinExistence type="predicted"/>
<feature type="domain" description="Glycosyl transferase family 1" evidence="1">
    <location>
        <begin position="215"/>
        <end position="370"/>
    </location>
</feature>
<sequence length="399" mass="44978">MRFVKMFLKNNCKVTLFTTGKDSGGENTLSHPLFELHALGASQGAVKKQNATNTNNSLLTDYNKIQSEDIIMPFTAKGYMTIFRRWAEFTYTLAKSVKLKGKLIKSFDSVFQQADCIIGYEAGLSILAKNIATQYKKPFINKFQGTILAATNRNSLIAKLYYPKLYWGINQSDLCLMVNDGTDGEYWAQHRGCSNIRFRPHGVSSSDYPSSVERAENNKFVIFNNASCSAWKRPDRIVRAMSYLPLEIREKVILKTTYFGPDRESLINFVKDKGLTDCVEFLDNFDHIDSNVALRTADLVIMVNDMSNLGNPILESIFYNTPFITINDGSVTPFADQSEGGVYIDINKDFDKNMAKSISDIVTGKIDTADIRNSLSNNDKVKTLEVEQADEFERISTML</sequence>
<dbReference type="GO" id="GO:0016757">
    <property type="term" value="F:glycosyltransferase activity"/>
    <property type="evidence" value="ECO:0007669"/>
    <property type="project" value="InterPro"/>
</dbReference>
<dbReference type="InterPro" id="IPR001296">
    <property type="entry name" value="Glyco_trans_1"/>
</dbReference>
<reference evidence="2 3" key="1">
    <citation type="submission" date="2007-08" db="EMBL/GenBank/DDBJ databases">
        <title>Complete sequence of Shewanella sediminis HAW-EB3.</title>
        <authorList>
            <consortium name="US DOE Joint Genome Institute"/>
            <person name="Copeland A."/>
            <person name="Lucas S."/>
            <person name="Lapidus A."/>
            <person name="Barry K."/>
            <person name="Glavina del Rio T."/>
            <person name="Dalin E."/>
            <person name="Tice H."/>
            <person name="Pitluck S."/>
            <person name="Chertkov O."/>
            <person name="Brettin T."/>
            <person name="Bruce D."/>
            <person name="Detter J.C."/>
            <person name="Han C."/>
            <person name="Schmutz J."/>
            <person name="Larimer F."/>
            <person name="Land M."/>
            <person name="Hauser L."/>
            <person name="Kyrpides N."/>
            <person name="Kim E."/>
            <person name="Zhao J.-S."/>
            <person name="Richardson P."/>
        </authorList>
    </citation>
    <scope>NUCLEOTIDE SEQUENCE [LARGE SCALE GENOMIC DNA]</scope>
    <source>
        <strain evidence="2 3">HAW-EB3</strain>
    </source>
</reference>
<evidence type="ECO:0000259" key="1">
    <source>
        <dbReference type="Pfam" id="PF00534"/>
    </source>
</evidence>
<dbReference type="KEGG" id="sse:Ssed_2963"/>
<evidence type="ECO:0000313" key="2">
    <source>
        <dbReference type="EMBL" id="ABV37570.1"/>
    </source>
</evidence>
<dbReference type="SUPFAM" id="SSF53756">
    <property type="entry name" value="UDP-Glycosyltransferase/glycogen phosphorylase"/>
    <property type="match status" value="1"/>
</dbReference>
<protein>
    <recommendedName>
        <fullName evidence="1">Glycosyl transferase family 1 domain-containing protein</fullName>
    </recommendedName>
</protein>
<keyword evidence="3" id="KW-1185">Reference proteome</keyword>
<dbReference type="HOGENOM" id="CLU_690570_0_0_6"/>
<dbReference type="eggNOG" id="COG0438">
    <property type="taxonomic scope" value="Bacteria"/>
</dbReference>
<evidence type="ECO:0000313" key="3">
    <source>
        <dbReference type="Proteomes" id="UP000002015"/>
    </source>
</evidence>
<accession>A8FXJ7</accession>
<organism evidence="2 3">
    <name type="scientific">Shewanella sediminis (strain HAW-EB3)</name>
    <dbReference type="NCBI Taxonomy" id="425104"/>
    <lineage>
        <taxon>Bacteria</taxon>
        <taxon>Pseudomonadati</taxon>
        <taxon>Pseudomonadota</taxon>
        <taxon>Gammaproteobacteria</taxon>
        <taxon>Alteromonadales</taxon>
        <taxon>Shewanellaceae</taxon>
        <taxon>Shewanella</taxon>
    </lineage>
</organism>
<name>A8FXJ7_SHESH</name>
<dbReference type="STRING" id="425104.Ssed_2963"/>
<gene>
    <name evidence="2" type="ordered locus">Ssed_2963</name>
</gene>
<dbReference type="Proteomes" id="UP000002015">
    <property type="component" value="Chromosome"/>
</dbReference>